<dbReference type="Gene3D" id="1.25.40.10">
    <property type="entry name" value="Tetratricopeptide repeat domain"/>
    <property type="match status" value="1"/>
</dbReference>
<sequence>MTVYTLETLPQYWATTQNNLGLALKEQALIAPKEKKEDLFNQAVTAFKLALEVRTREHLPYDWEQTKNNLEETYKAMEEWKKAE</sequence>
<accession>A0A975B631</accession>
<dbReference type="EMBL" id="CP061799">
    <property type="protein sequence ID" value="QTA79449.1"/>
    <property type="molecule type" value="Genomic_DNA"/>
</dbReference>
<proteinExistence type="predicted"/>
<keyword evidence="2" id="KW-1185">Reference proteome</keyword>
<gene>
    <name evidence="1" type="ORF">dnl_17200</name>
</gene>
<dbReference type="AlphaFoldDB" id="A0A975B631"/>
<reference evidence="1" key="1">
    <citation type="journal article" date="2021" name="Microb. Physiol.">
        <title>Proteogenomic Insights into the Physiology of Marine, Sulfate-Reducing, Filamentous Desulfonema limicola and Desulfonema magnum.</title>
        <authorList>
            <person name="Schnaars V."/>
            <person name="Wohlbrand L."/>
            <person name="Scheve S."/>
            <person name="Hinrichs C."/>
            <person name="Reinhardt R."/>
            <person name="Rabus R."/>
        </authorList>
    </citation>
    <scope>NUCLEOTIDE SEQUENCE</scope>
    <source>
        <strain evidence="1">5ac10</strain>
    </source>
</reference>
<dbReference type="Proteomes" id="UP000663720">
    <property type="component" value="Chromosome"/>
</dbReference>
<evidence type="ECO:0000313" key="1">
    <source>
        <dbReference type="EMBL" id="QTA79449.1"/>
    </source>
</evidence>
<protein>
    <submittedName>
        <fullName evidence="1">Tetratricopeptide repeat-containing</fullName>
    </submittedName>
</protein>
<dbReference type="InterPro" id="IPR011990">
    <property type="entry name" value="TPR-like_helical_dom_sf"/>
</dbReference>
<dbReference type="KEGG" id="dli:dnl_17200"/>
<organism evidence="1 2">
    <name type="scientific">Desulfonema limicola</name>
    <dbReference type="NCBI Taxonomy" id="45656"/>
    <lineage>
        <taxon>Bacteria</taxon>
        <taxon>Pseudomonadati</taxon>
        <taxon>Thermodesulfobacteriota</taxon>
        <taxon>Desulfobacteria</taxon>
        <taxon>Desulfobacterales</taxon>
        <taxon>Desulfococcaceae</taxon>
        <taxon>Desulfonema</taxon>
    </lineage>
</organism>
<name>A0A975B631_9BACT</name>
<dbReference type="RefSeq" id="WP_207691200.1">
    <property type="nucleotide sequence ID" value="NZ_CP061799.1"/>
</dbReference>
<evidence type="ECO:0000313" key="2">
    <source>
        <dbReference type="Proteomes" id="UP000663720"/>
    </source>
</evidence>